<sequence length="61" mass="6637">MTTTRPSLETLMNDPTVSYPLKAVLLVWWSRDPLDAANDAAALASVMGDRATALLEQRHGP</sequence>
<gene>
    <name evidence="1" type="ORF">CD943_04800</name>
</gene>
<name>A0A1Z3LVQ9_BREDI</name>
<reference evidence="1 2" key="2">
    <citation type="submission" date="2017-06" db="EMBL/GenBank/DDBJ databases">
        <authorList>
            <person name="Kim H.J."/>
            <person name="Triplett B.A."/>
        </authorList>
    </citation>
    <scope>NUCLEOTIDE SEQUENCE [LARGE SCALE GENOMIC DNA]</scope>
    <source>
        <strain evidence="1 2">BZC3</strain>
    </source>
</reference>
<protein>
    <submittedName>
        <fullName evidence="1">Uncharacterized protein</fullName>
    </submittedName>
</protein>
<dbReference type="EMBL" id="CP021995">
    <property type="protein sequence ID" value="ASD26270.1"/>
    <property type="molecule type" value="Genomic_DNA"/>
</dbReference>
<dbReference type="RefSeq" id="WP_054764195.1">
    <property type="nucleotide sequence ID" value="NZ_CP021995.1"/>
</dbReference>
<proteinExistence type="predicted"/>
<organism evidence="1 2">
    <name type="scientific">Brevundimonas diminuta</name>
    <name type="common">Pseudomonas diminuta</name>
    <dbReference type="NCBI Taxonomy" id="293"/>
    <lineage>
        <taxon>Bacteria</taxon>
        <taxon>Pseudomonadati</taxon>
        <taxon>Pseudomonadota</taxon>
        <taxon>Alphaproteobacteria</taxon>
        <taxon>Caulobacterales</taxon>
        <taxon>Caulobacteraceae</taxon>
        <taxon>Brevundimonas</taxon>
    </lineage>
</organism>
<evidence type="ECO:0000313" key="1">
    <source>
        <dbReference type="EMBL" id="ASD26270.1"/>
    </source>
</evidence>
<dbReference type="AlphaFoldDB" id="A0A1Z3LVQ9"/>
<evidence type="ECO:0000313" key="2">
    <source>
        <dbReference type="Proteomes" id="UP000197024"/>
    </source>
</evidence>
<reference evidence="1 2" key="1">
    <citation type="submission" date="2017-06" db="EMBL/GenBank/DDBJ databases">
        <title>Biodegradation of gentamicin by bacterial consortia AMQD4 in synthetic medium and raw gentamicin sewage.</title>
        <authorList>
            <person name="Chang H."/>
            <person name="Feng Y."/>
            <person name="Li Z."/>
            <person name="Xue J."/>
            <person name="Cheng D."/>
        </authorList>
    </citation>
    <scope>NUCLEOTIDE SEQUENCE [LARGE SCALE GENOMIC DNA]</scope>
    <source>
        <strain evidence="1 2">BZC3</strain>
    </source>
</reference>
<dbReference type="Proteomes" id="UP000197024">
    <property type="component" value="Chromosome"/>
</dbReference>
<accession>A0A1Z3LVQ9</accession>